<dbReference type="Proteomes" id="UP001054252">
    <property type="component" value="Unassembled WGS sequence"/>
</dbReference>
<evidence type="ECO:0000313" key="1">
    <source>
        <dbReference type="EMBL" id="GKV36609.1"/>
    </source>
</evidence>
<name>A0AAV5LI79_9ROSI</name>
<evidence type="ECO:0000313" key="2">
    <source>
        <dbReference type="Proteomes" id="UP001054252"/>
    </source>
</evidence>
<reference evidence="1 2" key="1">
    <citation type="journal article" date="2021" name="Commun. Biol.">
        <title>The genome of Shorea leprosula (Dipterocarpaceae) highlights the ecological relevance of drought in aseasonal tropical rainforests.</title>
        <authorList>
            <person name="Ng K.K.S."/>
            <person name="Kobayashi M.J."/>
            <person name="Fawcett J.A."/>
            <person name="Hatakeyama M."/>
            <person name="Paape T."/>
            <person name="Ng C.H."/>
            <person name="Ang C.C."/>
            <person name="Tnah L.H."/>
            <person name="Lee C.T."/>
            <person name="Nishiyama T."/>
            <person name="Sese J."/>
            <person name="O'Brien M.J."/>
            <person name="Copetti D."/>
            <person name="Mohd Noor M.I."/>
            <person name="Ong R.C."/>
            <person name="Putra M."/>
            <person name="Sireger I.Z."/>
            <person name="Indrioko S."/>
            <person name="Kosugi Y."/>
            <person name="Izuno A."/>
            <person name="Isagi Y."/>
            <person name="Lee S.L."/>
            <person name="Shimizu K.K."/>
        </authorList>
    </citation>
    <scope>NUCLEOTIDE SEQUENCE [LARGE SCALE GENOMIC DNA]</scope>
    <source>
        <strain evidence="1">214</strain>
    </source>
</reference>
<keyword evidence="2" id="KW-1185">Reference proteome</keyword>
<proteinExistence type="predicted"/>
<comment type="caution">
    <text evidence="1">The sequence shown here is derived from an EMBL/GenBank/DDBJ whole genome shotgun (WGS) entry which is preliminary data.</text>
</comment>
<gene>
    <name evidence="1" type="ORF">SLEP1_g44720</name>
</gene>
<dbReference type="AlphaFoldDB" id="A0AAV5LI79"/>
<organism evidence="1 2">
    <name type="scientific">Rubroshorea leprosula</name>
    <dbReference type="NCBI Taxonomy" id="152421"/>
    <lineage>
        <taxon>Eukaryota</taxon>
        <taxon>Viridiplantae</taxon>
        <taxon>Streptophyta</taxon>
        <taxon>Embryophyta</taxon>
        <taxon>Tracheophyta</taxon>
        <taxon>Spermatophyta</taxon>
        <taxon>Magnoliopsida</taxon>
        <taxon>eudicotyledons</taxon>
        <taxon>Gunneridae</taxon>
        <taxon>Pentapetalae</taxon>
        <taxon>rosids</taxon>
        <taxon>malvids</taxon>
        <taxon>Malvales</taxon>
        <taxon>Dipterocarpaceae</taxon>
        <taxon>Rubroshorea</taxon>
    </lineage>
</organism>
<dbReference type="EMBL" id="BPVZ01000117">
    <property type="protein sequence ID" value="GKV36609.1"/>
    <property type="molecule type" value="Genomic_DNA"/>
</dbReference>
<accession>A0AAV5LI79</accession>
<sequence>MKVMPPRLFSEQTFPINLSRQILYISWIDFKFEVVSTARVALPAFIMPDSLRLVEFGRTRVALPGRSSCLIA</sequence>
<protein>
    <submittedName>
        <fullName evidence="1">Uncharacterized protein</fullName>
    </submittedName>
</protein>